<dbReference type="InterPro" id="IPR016181">
    <property type="entry name" value="Acyl_CoA_acyltransferase"/>
</dbReference>
<dbReference type="CDD" id="cd04301">
    <property type="entry name" value="NAT_SF"/>
    <property type="match status" value="1"/>
</dbReference>
<dbReference type="Proteomes" id="UP000221024">
    <property type="component" value="Unassembled WGS sequence"/>
</dbReference>
<comment type="caution">
    <text evidence="2">The sequence shown here is derived from an EMBL/GenBank/DDBJ whole genome shotgun (WGS) entry which is preliminary data.</text>
</comment>
<dbReference type="RefSeq" id="WP_098061824.1">
    <property type="nucleotide sequence ID" value="NZ_PDEP01000005.1"/>
</dbReference>
<dbReference type="Gene3D" id="3.40.630.30">
    <property type="match status" value="1"/>
</dbReference>
<dbReference type="SUPFAM" id="SSF55729">
    <property type="entry name" value="Acyl-CoA N-acyltransferases (Nat)"/>
    <property type="match status" value="1"/>
</dbReference>
<dbReference type="AlphaFoldDB" id="A0A2H3P190"/>
<dbReference type="Pfam" id="PF00583">
    <property type="entry name" value="Acetyltransf_1"/>
    <property type="match status" value="1"/>
</dbReference>
<dbReference type="InterPro" id="IPR000182">
    <property type="entry name" value="GNAT_dom"/>
</dbReference>
<evidence type="ECO:0000313" key="3">
    <source>
        <dbReference type="Proteomes" id="UP000221024"/>
    </source>
</evidence>
<dbReference type="GO" id="GO:0016747">
    <property type="term" value="F:acyltransferase activity, transferring groups other than amino-acyl groups"/>
    <property type="evidence" value="ECO:0007669"/>
    <property type="project" value="InterPro"/>
</dbReference>
<organism evidence="2 3">
    <name type="scientific">Longimonas halophila</name>
    <dbReference type="NCBI Taxonomy" id="1469170"/>
    <lineage>
        <taxon>Bacteria</taxon>
        <taxon>Pseudomonadati</taxon>
        <taxon>Rhodothermota</taxon>
        <taxon>Rhodothermia</taxon>
        <taxon>Rhodothermales</taxon>
        <taxon>Salisaetaceae</taxon>
        <taxon>Longimonas</taxon>
    </lineage>
</organism>
<reference evidence="2 3" key="1">
    <citation type="submission" date="2017-10" db="EMBL/GenBank/DDBJ databases">
        <title>Draft genome of Longimonas halophila.</title>
        <authorList>
            <person name="Goh K.M."/>
            <person name="Shamsir M.S."/>
            <person name="Lim S.W."/>
        </authorList>
    </citation>
    <scope>NUCLEOTIDE SEQUENCE [LARGE SCALE GENOMIC DNA]</scope>
    <source>
        <strain evidence="2 3">KCTC 42399</strain>
    </source>
</reference>
<keyword evidence="3" id="KW-1185">Reference proteome</keyword>
<dbReference type="EMBL" id="PDEP01000005">
    <property type="protein sequence ID" value="PEN07636.1"/>
    <property type="molecule type" value="Genomic_DNA"/>
</dbReference>
<gene>
    <name evidence="2" type="ORF">CRI93_06545</name>
</gene>
<evidence type="ECO:0000313" key="2">
    <source>
        <dbReference type="EMBL" id="PEN07636.1"/>
    </source>
</evidence>
<name>A0A2H3P190_9BACT</name>
<evidence type="ECO:0000259" key="1">
    <source>
        <dbReference type="PROSITE" id="PS51186"/>
    </source>
</evidence>
<sequence>MTAPTDLRIASISRDERPLIRTLNESIFGDTEVIRTFDRADLMMLVAWLRGTPVGFKVGYQLQPRVFYSAKGGVVPKARRQGIARALLHAMLERVQTSGYRRFVFDTFPNKHPGMTILALNEGFRVIQAGYNPEHSDYRLRFARSFPPADE</sequence>
<dbReference type="PROSITE" id="PS51186">
    <property type="entry name" value="GNAT"/>
    <property type="match status" value="1"/>
</dbReference>
<protein>
    <submittedName>
        <fullName evidence="2">GNAT family N-acetyltransferase</fullName>
    </submittedName>
</protein>
<keyword evidence="2" id="KW-0808">Transferase</keyword>
<dbReference type="OrthoDB" id="9812289at2"/>
<accession>A0A2H3P190</accession>
<proteinExistence type="predicted"/>
<feature type="domain" description="N-acetyltransferase" evidence="1">
    <location>
        <begin position="7"/>
        <end position="145"/>
    </location>
</feature>